<evidence type="ECO:0000256" key="6">
    <source>
        <dbReference type="RuleBase" id="RU000304"/>
    </source>
</evidence>
<gene>
    <name evidence="8" type="ORF">Fmac_014755</name>
</gene>
<evidence type="ECO:0000256" key="1">
    <source>
        <dbReference type="ARBA" id="ARBA00022679"/>
    </source>
</evidence>
<dbReference type="Gene3D" id="1.10.510.10">
    <property type="entry name" value="Transferase(Phosphotransferase) domain 1"/>
    <property type="match status" value="1"/>
</dbReference>
<proteinExistence type="inferred from homology"/>
<evidence type="ECO:0000256" key="3">
    <source>
        <dbReference type="ARBA" id="ARBA00022777"/>
    </source>
</evidence>
<feature type="binding site" evidence="5">
    <location>
        <position position="35"/>
    </location>
    <ligand>
        <name>ATP</name>
        <dbReference type="ChEBI" id="CHEBI:30616"/>
    </ligand>
</feature>
<dbReference type="Pfam" id="PF00069">
    <property type="entry name" value="Pkinase"/>
    <property type="match status" value="1"/>
</dbReference>
<dbReference type="InterPro" id="IPR052751">
    <property type="entry name" value="Plant_MAPKKK"/>
</dbReference>
<dbReference type="InterPro" id="IPR011009">
    <property type="entry name" value="Kinase-like_dom_sf"/>
</dbReference>
<sequence>MDWVRGDAIGRGTFATVSLAIPKSDAAQFPLTAVKSSEALNARWLKNEKHVLQCLGSCPRIIRCFGDDHSFENGVEFYNLFLEYAAAGSLADKVKNHGIAEAAVRRYTRSIVEGLNHVHQNGFVHCDIKLHNILVFDDGQVKIADFGLAKEAGAKQGKSECRGTPMFMSPEQVIGGECNSPADIWALGCAVVEMVTRKPAWQVEKGSSLWSLLLRIGVGDEVPQMPQNLSPEGKDFIGKCFIKDPKKRWSAEMLLKHPFVSDDDTVSFKQFDESPRSHFDFPDWVSTATASLPTSPESQSPWNFDHSLCSPENRLRQLVAVQPPPCWSDSDGWSIVR</sequence>
<feature type="domain" description="Protein kinase" evidence="7">
    <location>
        <begin position="3"/>
        <end position="260"/>
    </location>
</feature>
<comment type="caution">
    <text evidence="8">The sequence shown here is derived from an EMBL/GenBank/DDBJ whole genome shotgun (WGS) entry which is preliminary data.</text>
</comment>
<dbReference type="InterPro" id="IPR000719">
    <property type="entry name" value="Prot_kinase_dom"/>
</dbReference>
<evidence type="ECO:0000313" key="9">
    <source>
        <dbReference type="Proteomes" id="UP001603857"/>
    </source>
</evidence>
<keyword evidence="9" id="KW-1185">Reference proteome</keyword>
<dbReference type="AlphaFoldDB" id="A0ABD1MD51"/>
<accession>A0ABD1MD51</accession>
<name>A0ABD1MD51_9FABA</name>
<dbReference type="SMART" id="SM00220">
    <property type="entry name" value="S_TKc"/>
    <property type="match status" value="1"/>
</dbReference>
<dbReference type="InterPro" id="IPR017441">
    <property type="entry name" value="Protein_kinase_ATP_BS"/>
</dbReference>
<dbReference type="PROSITE" id="PS00108">
    <property type="entry name" value="PROTEIN_KINASE_ST"/>
    <property type="match status" value="1"/>
</dbReference>
<dbReference type="PANTHER" id="PTHR48011">
    <property type="entry name" value="CCR4-NOT TRANSCRIPTIONAL COMPLEX SUBUNIT CAF120-RELATED"/>
    <property type="match status" value="1"/>
</dbReference>
<dbReference type="PROSITE" id="PS00107">
    <property type="entry name" value="PROTEIN_KINASE_ATP"/>
    <property type="match status" value="1"/>
</dbReference>
<keyword evidence="4 5" id="KW-0067">ATP-binding</keyword>
<evidence type="ECO:0000313" key="8">
    <source>
        <dbReference type="EMBL" id="KAL2333542.1"/>
    </source>
</evidence>
<dbReference type="PANTHER" id="PTHR48011:SF18">
    <property type="entry name" value="MITOGEN-ACTIVATED PROTEIN KINASE KINASE KINASE 19-RELATED"/>
    <property type="match status" value="1"/>
</dbReference>
<evidence type="ECO:0000256" key="4">
    <source>
        <dbReference type="ARBA" id="ARBA00022840"/>
    </source>
</evidence>
<comment type="similarity">
    <text evidence="6">Belongs to the protein kinase superfamily.</text>
</comment>
<evidence type="ECO:0000256" key="2">
    <source>
        <dbReference type="ARBA" id="ARBA00022741"/>
    </source>
</evidence>
<dbReference type="Proteomes" id="UP001603857">
    <property type="component" value="Unassembled WGS sequence"/>
</dbReference>
<dbReference type="GO" id="GO:0004674">
    <property type="term" value="F:protein serine/threonine kinase activity"/>
    <property type="evidence" value="ECO:0007669"/>
    <property type="project" value="UniProtKB-KW"/>
</dbReference>
<keyword evidence="1" id="KW-0808">Transferase</keyword>
<dbReference type="GO" id="GO:0005524">
    <property type="term" value="F:ATP binding"/>
    <property type="evidence" value="ECO:0007669"/>
    <property type="project" value="UniProtKB-UniRule"/>
</dbReference>
<dbReference type="PROSITE" id="PS50011">
    <property type="entry name" value="PROTEIN_KINASE_DOM"/>
    <property type="match status" value="1"/>
</dbReference>
<dbReference type="InterPro" id="IPR008271">
    <property type="entry name" value="Ser/Thr_kinase_AS"/>
</dbReference>
<keyword evidence="3" id="KW-0418">Kinase</keyword>
<reference evidence="8 9" key="1">
    <citation type="submission" date="2024-08" db="EMBL/GenBank/DDBJ databases">
        <title>Insights into the chromosomal genome structure of Flemingia macrophylla.</title>
        <authorList>
            <person name="Ding Y."/>
            <person name="Zhao Y."/>
            <person name="Bi W."/>
            <person name="Wu M."/>
            <person name="Zhao G."/>
            <person name="Gong Y."/>
            <person name="Li W."/>
            <person name="Zhang P."/>
        </authorList>
    </citation>
    <scope>NUCLEOTIDE SEQUENCE [LARGE SCALE GENOMIC DNA]</scope>
    <source>
        <strain evidence="8">DYQJB</strain>
        <tissue evidence="8">Leaf</tissue>
    </source>
</reference>
<organism evidence="8 9">
    <name type="scientific">Flemingia macrophylla</name>
    <dbReference type="NCBI Taxonomy" id="520843"/>
    <lineage>
        <taxon>Eukaryota</taxon>
        <taxon>Viridiplantae</taxon>
        <taxon>Streptophyta</taxon>
        <taxon>Embryophyta</taxon>
        <taxon>Tracheophyta</taxon>
        <taxon>Spermatophyta</taxon>
        <taxon>Magnoliopsida</taxon>
        <taxon>eudicotyledons</taxon>
        <taxon>Gunneridae</taxon>
        <taxon>Pentapetalae</taxon>
        <taxon>rosids</taxon>
        <taxon>fabids</taxon>
        <taxon>Fabales</taxon>
        <taxon>Fabaceae</taxon>
        <taxon>Papilionoideae</taxon>
        <taxon>50 kb inversion clade</taxon>
        <taxon>NPAAA clade</taxon>
        <taxon>indigoferoid/millettioid clade</taxon>
        <taxon>Phaseoleae</taxon>
        <taxon>Flemingia</taxon>
    </lineage>
</organism>
<protein>
    <recommendedName>
        <fullName evidence="7">Protein kinase domain-containing protein</fullName>
    </recommendedName>
</protein>
<dbReference type="CDD" id="cd06606">
    <property type="entry name" value="STKc_MAPKKK"/>
    <property type="match status" value="1"/>
</dbReference>
<evidence type="ECO:0000259" key="7">
    <source>
        <dbReference type="PROSITE" id="PS50011"/>
    </source>
</evidence>
<keyword evidence="6" id="KW-0723">Serine/threonine-protein kinase</keyword>
<dbReference type="EMBL" id="JBGMDY010000005">
    <property type="protein sequence ID" value="KAL2333542.1"/>
    <property type="molecule type" value="Genomic_DNA"/>
</dbReference>
<dbReference type="SUPFAM" id="SSF56112">
    <property type="entry name" value="Protein kinase-like (PK-like)"/>
    <property type="match status" value="1"/>
</dbReference>
<dbReference type="FunFam" id="1.10.510.10:FF:000882">
    <property type="entry name" value="Mitogen-activated protein kinase kinase kinase 17"/>
    <property type="match status" value="1"/>
</dbReference>
<keyword evidence="2 5" id="KW-0547">Nucleotide-binding</keyword>
<evidence type="ECO:0000256" key="5">
    <source>
        <dbReference type="PROSITE-ProRule" id="PRU10141"/>
    </source>
</evidence>